<dbReference type="NCBIfam" id="TIGR03824">
    <property type="entry name" value="FlgM_jcvi"/>
    <property type="match status" value="1"/>
</dbReference>
<comment type="caution">
    <text evidence="2">The sequence shown here is derived from an EMBL/GenBank/DDBJ whole genome shotgun (WGS) entry which is preliminary data.</text>
</comment>
<organism evidence="2 3">
    <name type="scientific">Clostridium frigoris</name>
    <dbReference type="NCBI Taxonomy" id="205327"/>
    <lineage>
        <taxon>Bacteria</taxon>
        <taxon>Bacillati</taxon>
        <taxon>Bacillota</taxon>
        <taxon>Clostridia</taxon>
        <taxon>Eubacteriales</taxon>
        <taxon>Clostridiaceae</taxon>
        <taxon>Clostridium</taxon>
    </lineage>
</organism>
<accession>A0ABS6BQ63</accession>
<dbReference type="Pfam" id="PF04316">
    <property type="entry name" value="FlgM"/>
    <property type="match status" value="1"/>
</dbReference>
<dbReference type="InterPro" id="IPR007412">
    <property type="entry name" value="FlgM"/>
</dbReference>
<evidence type="ECO:0000313" key="3">
    <source>
        <dbReference type="Proteomes" id="UP000776252"/>
    </source>
</evidence>
<keyword evidence="2" id="KW-0966">Cell projection</keyword>
<sequence>MKIDGVKPNVVNFYKKNTVKAEVKATKAPKDTISLSAEGKSLSALALGGKSVNSSEKIAAIKNKVNNGTYNMDSKLVAKRIIDNMKGRDI</sequence>
<dbReference type="RefSeq" id="WP_216146268.1">
    <property type="nucleotide sequence ID" value="NZ_JAHLDV010000006.1"/>
</dbReference>
<name>A0ABS6BQ63_9CLOT</name>
<evidence type="ECO:0000313" key="2">
    <source>
        <dbReference type="EMBL" id="MBU3159066.1"/>
    </source>
</evidence>
<keyword evidence="2" id="KW-0969">Cilium</keyword>
<evidence type="ECO:0000259" key="1">
    <source>
        <dbReference type="Pfam" id="PF04316"/>
    </source>
</evidence>
<dbReference type="Proteomes" id="UP000776252">
    <property type="component" value="Unassembled WGS sequence"/>
</dbReference>
<dbReference type="EMBL" id="JAHLDV010000006">
    <property type="protein sequence ID" value="MBU3159066.1"/>
    <property type="molecule type" value="Genomic_DNA"/>
</dbReference>
<keyword evidence="3" id="KW-1185">Reference proteome</keyword>
<dbReference type="InterPro" id="IPR031316">
    <property type="entry name" value="FlgM_C"/>
</dbReference>
<keyword evidence="2" id="KW-0282">Flagellum</keyword>
<protein>
    <submittedName>
        <fullName evidence="2">Flagellar biosynthesis anti-sigma factor FlgM</fullName>
    </submittedName>
</protein>
<reference evidence="2 3" key="1">
    <citation type="submission" date="2021-06" db="EMBL/GenBank/DDBJ databases">
        <title>Clostridia strains as spoilage organisms.</title>
        <authorList>
            <person name="Wambui J."/>
            <person name="Stephan R."/>
            <person name="Stevens M.J.A."/>
        </authorList>
    </citation>
    <scope>NUCLEOTIDE SEQUENCE [LARGE SCALE GENOMIC DNA]</scope>
    <source>
        <strain evidence="2 3">DSM 14204</strain>
    </source>
</reference>
<feature type="domain" description="Anti-sigma-28 factor FlgM C-terminal" evidence="1">
    <location>
        <begin position="31"/>
        <end position="83"/>
    </location>
</feature>
<proteinExistence type="predicted"/>
<gene>
    <name evidence="2" type="primary">flgM</name>
    <name evidence="2" type="ORF">KPL37_04745</name>
</gene>